<dbReference type="Proteomes" id="UP001595818">
    <property type="component" value="Unassembled WGS sequence"/>
</dbReference>
<keyword evidence="2" id="KW-0378">Hydrolase</keyword>
<proteinExistence type="predicted"/>
<sequence>MGSPLSKYFVAAGAKRLSQVEVRKEISNQHEFNGVLGFKEIFGSGRISFPAKFLYLADEEDDQVFDQGSLTWYDARENHPTRSEFRLYYSANTVTGLAKEADLVLIAKSTEGFLLVVVCPSGSTHESQLLWLFGLEESERKFVIREYSDEKSELGYAGKMVISYLGLEIEEEEPDFLDDMIREFGLTFPSTAVFSRYARRTLPEKVSAADAPDEALMAWLEWEEALFRTLERKIVGRKLSEGFGKDGLDVDDFVKFSLSVQNRRKSRAGYAFENHLAEVFDRNAIQYTRGAKTERNNKPDFLFPGIEQYFATEFPTELLTMLGLKTTAKDRWRQVIPEADRIPVKHLVTLEPAISSNQTEEMKIQKVQLVLPKPIMLTYTKAQQAGILTLSDFIGELRDKENKRGEYPSI</sequence>
<dbReference type="GO" id="GO:0004519">
    <property type="term" value="F:endonuclease activity"/>
    <property type="evidence" value="ECO:0007669"/>
    <property type="project" value="UniProtKB-KW"/>
</dbReference>
<dbReference type="InterPro" id="IPR011335">
    <property type="entry name" value="Restrct_endonuc-II-like"/>
</dbReference>
<dbReference type="InterPro" id="IPR038365">
    <property type="entry name" value="EcoRII_C_sf"/>
</dbReference>
<dbReference type="Gene3D" id="3.40.91.80">
    <property type="match status" value="1"/>
</dbReference>
<dbReference type="RefSeq" id="WP_377069450.1">
    <property type="nucleotide sequence ID" value="NZ_JBHSJJ010000028.1"/>
</dbReference>
<dbReference type="SUPFAM" id="SSF52980">
    <property type="entry name" value="Restriction endonuclease-like"/>
    <property type="match status" value="1"/>
</dbReference>
<organism evidence="2 3">
    <name type="scientific">Negadavirga shengliensis</name>
    <dbReference type="NCBI Taxonomy" id="1389218"/>
    <lineage>
        <taxon>Bacteria</taxon>
        <taxon>Pseudomonadati</taxon>
        <taxon>Bacteroidota</taxon>
        <taxon>Cytophagia</taxon>
        <taxon>Cytophagales</taxon>
        <taxon>Cyclobacteriaceae</taxon>
        <taxon>Negadavirga</taxon>
    </lineage>
</organism>
<name>A0ABV9T886_9BACT</name>
<accession>A0ABV9T886</accession>
<keyword evidence="2" id="KW-0255">Endonuclease</keyword>
<keyword evidence="2" id="KW-0540">Nuclease</keyword>
<feature type="domain" description="Restriction endonuclease type II EcoRII C-terminal" evidence="1">
    <location>
        <begin position="227"/>
        <end position="394"/>
    </location>
</feature>
<dbReference type="Pfam" id="PF09019">
    <property type="entry name" value="EcoRII-C"/>
    <property type="match status" value="1"/>
</dbReference>
<gene>
    <name evidence="2" type="ORF">ACFPFU_25215</name>
</gene>
<protein>
    <submittedName>
        <fullName evidence="2">Type II restriction endonuclease</fullName>
    </submittedName>
</protein>
<dbReference type="EMBL" id="JBHSJJ010000028">
    <property type="protein sequence ID" value="MFC4875028.1"/>
    <property type="molecule type" value="Genomic_DNA"/>
</dbReference>
<evidence type="ECO:0000313" key="2">
    <source>
        <dbReference type="EMBL" id="MFC4875028.1"/>
    </source>
</evidence>
<dbReference type="InterPro" id="IPR015109">
    <property type="entry name" value="Restrct_endonuc_II_EcoRII_C"/>
</dbReference>
<comment type="caution">
    <text evidence="2">The sequence shown here is derived from an EMBL/GenBank/DDBJ whole genome shotgun (WGS) entry which is preliminary data.</text>
</comment>
<evidence type="ECO:0000259" key="1">
    <source>
        <dbReference type="Pfam" id="PF09019"/>
    </source>
</evidence>
<evidence type="ECO:0000313" key="3">
    <source>
        <dbReference type="Proteomes" id="UP001595818"/>
    </source>
</evidence>
<reference evidence="3" key="1">
    <citation type="journal article" date="2019" name="Int. J. Syst. Evol. Microbiol.">
        <title>The Global Catalogue of Microorganisms (GCM) 10K type strain sequencing project: providing services to taxonomists for standard genome sequencing and annotation.</title>
        <authorList>
            <consortium name="The Broad Institute Genomics Platform"/>
            <consortium name="The Broad Institute Genome Sequencing Center for Infectious Disease"/>
            <person name="Wu L."/>
            <person name="Ma J."/>
        </authorList>
    </citation>
    <scope>NUCLEOTIDE SEQUENCE [LARGE SCALE GENOMIC DNA]</scope>
    <source>
        <strain evidence="3">CGMCC 4.7466</strain>
    </source>
</reference>
<keyword evidence="3" id="KW-1185">Reference proteome</keyword>